<keyword evidence="8" id="KW-0539">Nucleus</keyword>
<name>A0A8D0CYD3_SANLU</name>
<organism evidence="17 18">
    <name type="scientific">Sander lucioperca</name>
    <name type="common">Pike-perch</name>
    <name type="synonym">Perca lucioperca</name>
    <dbReference type="NCBI Taxonomy" id="283035"/>
    <lineage>
        <taxon>Eukaryota</taxon>
        <taxon>Metazoa</taxon>
        <taxon>Chordata</taxon>
        <taxon>Craniata</taxon>
        <taxon>Vertebrata</taxon>
        <taxon>Euteleostomi</taxon>
        <taxon>Actinopterygii</taxon>
        <taxon>Neopterygii</taxon>
        <taxon>Teleostei</taxon>
        <taxon>Neoteleostei</taxon>
        <taxon>Acanthomorphata</taxon>
        <taxon>Eupercaria</taxon>
        <taxon>Perciformes</taxon>
        <taxon>Percoidei</taxon>
        <taxon>Percidae</taxon>
        <taxon>Luciopercinae</taxon>
        <taxon>Sander</taxon>
    </lineage>
</organism>
<evidence type="ECO:0000256" key="4">
    <source>
        <dbReference type="ARBA" id="ARBA00022490"/>
    </source>
</evidence>
<dbReference type="Proteomes" id="UP000694568">
    <property type="component" value="Unplaced"/>
</dbReference>
<evidence type="ECO:0000256" key="7">
    <source>
        <dbReference type="ARBA" id="ARBA00023054"/>
    </source>
</evidence>
<evidence type="ECO:0000259" key="16">
    <source>
        <dbReference type="PROSITE" id="PS51842"/>
    </source>
</evidence>
<dbReference type="AlphaFoldDB" id="A0A8D0CYD3"/>
<sequence length="401" mass="46056">MQSFGGGDGWSLSTLKAGDLQGCRLPSPLICSVPWFPLAVTNCNMSTPGAYSSQSYSPGSTGPLKSHPSQNGIDPSGKSREKDDLVGLNDKFVRLIDKMKHLEDENKKLDTKLKILKEQEAYEGKIDDIAKQLENDMEQQIETLLHDQEKLHAALLKNQEEVEDTKKRYEEAFLKKSELENEFIVKKQDVDEGHLEAVDLVLELEDLIGKLEFLRVGYDEETKELESHVQNATVVLRDNSKRSLDMDEIIESVKNQYANMAARSRDEAEQWNQKKMDAMVLNAGQREQEVRDLRREISDLVRHIQRLNGDLEALIRKEESLMKNISDRRTEGEDNLLKARDDISQLEEALRRAKQDLAGLIREHQELMNLKLALDIEIATYRKLLEGEEQRMNFHMRHADF</sequence>
<evidence type="ECO:0000256" key="11">
    <source>
        <dbReference type="ARBA" id="ARBA00042886"/>
    </source>
</evidence>
<dbReference type="Ensembl" id="ENSSLUT00000020890.1">
    <property type="protein sequence ID" value="ENSSLUP00000020241.1"/>
    <property type="gene ID" value="ENSSLUG00000009358.1"/>
</dbReference>
<evidence type="ECO:0000256" key="10">
    <source>
        <dbReference type="ARBA" id="ARBA00039429"/>
    </source>
</evidence>
<keyword evidence="5" id="KW-0416">Keratin</keyword>
<evidence type="ECO:0000256" key="1">
    <source>
        <dbReference type="ARBA" id="ARBA00004109"/>
    </source>
</evidence>
<dbReference type="PANTHER" id="PTHR45616:SF26">
    <property type="entry name" value="KERATIN, TYPE II CYTOSKELETAL 8"/>
    <property type="match status" value="1"/>
</dbReference>
<proteinExistence type="inferred from homology"/>
<comment type="subcellular location">
    <subcellularLocation>
        <location evidence="2">Cytoplasm</location>
    </subcellularLocation>
    <subcellularLocation>
        <location evidence="1">Nucleus matrix</location>
    </subcellularLocation>
    <subcellularLocation>
        <location evidence="3">Nucleus</location>
        <location evidence="3">Nucleoplasm</location>
    </subcellularLocation>
</comment>
<dbReference type="SMART" id="SM01391">
    <property type="entry name" value="Filament"/>
    <property type="match status" value="1"/>
</dbReference>
<evidence type="ECO:0000256" key="8">
    <source>
        <dbReference type="ARBA" id="ARBA00023242"/>
    </source>
</evidence>
<dbReference type="GO" id="GO:0016363">
    <property type="term" value="C:nuclear matrix"/>
    <property type="evidence" value="ECO:0007669"/>
    <property type="project" value="UniProtKB-SubCell"/>
</dbReference>
<dbReference type="PANTHER" id="PTHR45616">
    <property type="entry name" value="GATA-TYPE DOMAIN-CONTAINING PROTEIN"/>
    <property type="match status" value="1"/>
</dbReference>
<dbReference type="Gene3D" id="1.20.5.500">
    <property type="entry name" value="Single helix bin"/>
    <property type="match status" value="1"/>
</dbReference>
<feature type="coiled-coil region" evidence="14">
    <location>
        <begin position="254"/>
        <end position="370"/>
    </location>
</feature>
<feature type="region of interest" description="Disordered" evidence="15">
    <location>
        <begin position="50"/>
        <end position="83"/>
    </location>
</feature>
<dbReference type="PRINTS" id="PR01276">
    <property type="entry name" value="TYPE2KERATIN"/>
</dbReference>
<dbReference type="RefSeq" id="XP_031147472.1">
    <property type="nucleotide sequence ID" value="XM_031291612.2"/>
</dbReference>
<evidence type="ECO:0000256" key="5">
    <source>
        <dbReference type="ARBA" id="ARBA00022744"/>
    </source>
</evidence>
<dbReference type="InterPro" id="IPR039008">
    <property type="entry name" value="IF_rod_dom"/>
</dbReference>
<dbReference type="PROSITE" id="PS00226">
    <property type="entry name" value="IF_ROD_1"/>
    <property type="match status" value="1"/>
</dbReference>
<evidence type="ECO:0000313" key="18">
    <source>
        <dbReference type="Proteomes" id="UP000694568"/>
    </source>
</evidence>
<feature type="coiled-coil region" evidence="14">
    <location>
        <begin position="85"/>
        <end position="182"/>
    </location>
</feature>
<evidence type="ECO:0000256" key="6">
    <source>
        <dbReference type="ARBA" id="ARBA00022754"/>
    </source>
</evidence>
<dbReference type="GO" id="GO:0005737">
    <property type="term" value="C:cytoplasm"/>
    <property type="evidence" value="ECO:0007669"/>
    <property type="project" value="UniProtKB-SubCell"/>
</dbReference>
<dbReference type="InterPro" id="IPR018039">
    <property type="entry name" value="IF_conserved"/>
</dbReference>
<dbReference type="InterPro" id="IPR003054">
    <property type="entry name" value="Keratin_II"/>
</dbReference>
<evidence type="ECO:0000256" key="14">
    <source>
        <dbReference type="SAM" id="Coils"/>
    </source>
</evidence>
<dbReference type="Pfam" id="PF00038">
    <property type="entry name" value="Filament"/>
    <property type="match status" value="1"/>
</dbReference>
<keyword evidence="6 13" id="KW-0403">Intermediate filament</keyword>
<dbReference type="GO" id="GO:0005654">
    <property type="term" value="C:nucleoplasm"/>
    <property type="evidence" value="ECO:0007669"/>
    <property type="project" value="UniProtKB-SubCell"/>
</dbReference>
<feature type="compositionally biased region" description="Polar residues" evidence="15">
    <location>
        <begin position="50"/>
        <end position="60"/>
    </location>
</feature>
<protein>
    <recommendedName>
        <fullName evidence="10">Keratin, type II cytoskeletal 8</fullName>
    </recommendedName>
    <alternativeName>
        <fullName evidence="12">Cytokeratin-8</fullName>
    </alternativeName>
    <alternativeName>
        <fullName evidence="11">Keratin-8</fullName>
    </alternativeName>
</protein>
<dbReference type="GeneTree" id="ENSGT00940000166665"/>
<dbReference type="GO" id="GO:0045095">
    <property type="term" value="C:keratin filament"/>
    <property type="evidence" value="ECO:0007669"/>
    <property type="project" value="InterPro"/>
</dbReference>
<keyword evidence="18" id="KW-1185">Reference proteome</keyword>
<dbReference type="GeneID" id="116044447"/>
<reference evidence="17" key="2">
    <citation type="submission" date="2025-09" db="UniProtKB">
        <authorList>
            <consortium name="Ensembl"/>
        </authorList>
    </citation>
    <scope>IDENTIFICATION</scope>
</reference>
<comment type="function">
    <text evidence="9">Together with KRT19, helps to link the contractile apparatus to dystrophin at the costameres of striated muscle.</text>
</comment>
<evidence type="ECO:0000256" key="13">
    <source>
        <dbReference type="RuleBase" id="RU000685"/>
    </source>
</evidence>
<evidence type="ECO:0000256" key="12">
    <source>
        <dbReference type="ARBA" id="ARBA00042964"/>
    </source>
</evidence>
<gene>
    <name evidence="17" type="primary">LOC116044447</name>
</gene>
<evidence type="ECO:0000256" key="15">
    <source>
        <dbReference type="SAM" id="MobiDB-lite"/>
    </source>
</evidence>
<keyword evidence="7 14" id="KW-0175">Coiled coil</keyword>
<evidence type="ECO:0000313" key="17">
    <source>
        <dbReference type="Ensembl" id="ENSSLUP00000020241.1"/>
    </source>
</evidence>
<accession>A0A8D0CYD3</accession>
<evidence type="ECO:0000256" key="9">
    <source>
        <dbReference type="ARBA" id="ARBA00037766"/>
    </source>
</evidence>
<dbReference type="SUPFAM" id="SSF64593">
    <property type="entry name" value="Intermediate filament protein, coiled coil region"/>
    <property type="match status" value="2"/>
</dbReference>
<dbReference type="Gene3D" id="1.20.5.170">
    <property type="match status" value="1"/>
</dbReference>
<evidence type="ECO:0000256" key="2">
    <source>
        <dbReference type="ARBA" id="ARBA00004496"/>
    </source>
</evidence>
<dbReference type="Gene3D" id="1.20.5.1160">
    <property type="entry name" value="Vasodilator-stimulated phosphoprotein"/>
    <property type="match status" value="1"/>
</dbReference>
<evidence type="ECO:0000256" key="3">
    <source>
        <dbReference type="ARBA" id="ARBA00004642"/>
    </source>
</evidence>
<dbReference type="PROSITE" id="PS51842">
    <property type="entry name" value="IF_ROD_2"/>
    <property type="match status" value="1"/>
</dbReference>
<keyword evidence="4" id="KW-0963">Cytoplasm</keyword>
<comment type="similarity">
    <text evidence="13">Belongs to the intermediate filament family.</text>
</comment>
<feature type="domain" description="IF rod" evidence="16">
    <location>
        <begin position="81"/>
        <end position="392"/>
    </location>
</feature>
<reference evidence="17" key="1">
    <citation type="submission" date="2025-08" db="UniProtKB">
        <authorList>
            <consortium name="Ensembl"/>
        </authorList>
    </citation>
    <scope>IDENTIFICATION</scope>
</reference>